<gene>
    <name evidence="2" type="ORF">FHX33_002791</name>
</gene>
<dbReference type="AlphaFoldDB" id="A0A7W4UXE0"/>
<comment type="caution">
    <text evidence="2">The sequence shown here is derived from an EMBL/GenBank/DDBJ whole genome shotgun (WGS) entry which is preliminary data.</text>
</comment>
<feature type="chain" id="PRO_5038688964" description="Lipoprotein" evidence="1">
    <location>
        <begin position="21"/>
        <end position="155"/>
    </location>
</feature>
<accession>A0A7W4UXE0</accession>
<evidence type="ECO:0008006" key="4">
    <source>
        <dbReference type="Google" id="ProtNLM"/>
    </source>
</evidence>
<dbReference type="RefSeq" id="WP_039924131.1">
    <property type="nucleotide sequence ID" value="NZ_JACHVP010000003.1"/>
</dbReference>
<proteinExistence type="predicted"/>
<organism evidence="2 3">
    <name type="scientific">Leifsonia aquatica</name>
    <name type="common">Corynebacterium aquaticum</name>
    <dbReference type="NCBI Taxonomy" id="144185"/>
    <lineage>
        <taxon>Bacteria</taxon>
        <taxon>Bacillati</taxon>
        <taxon>Actinomycetota</taxon>
        <taxon>Actinomycetes</taxon>
        <taxon>Micrococcales</taxon>
        <taxon>Microbacteriaceae</taxon>
        <taxon>Leifsonia</taxon>
    </lineage>
</organism>
<sequence>MRIAALLAAVSVALSLCGCAESLRGKAQKQLESSVADASRSLGQAAVTAEDAIDLVHRSPLIDYSRYKAKPDSVSVFATGWYDVYQDGDHVAIFVLARGSASSGGGLMYSDQLVFRCVKLEVELGTKSTSAQMTRIDCPADIRKLAHITKETPEI</sequence>
<dbReference type="EMBL" id="JACHVP010000003">
    <property type="protein sequence ID" value="MBB2968021.1"/>
    <property type="molecule type" value="Genomic_DNA"/>
</dbReference>
<keyword evidence="1" id="KW-0732">Signal</keyword>
<evidence type="ECO:0000313" key="3">
    <source>
        <dbReference type="Proteomes" id="UP000538196"/>
    </source>
</evidence>
<feature type="signal peptide" evidence="1">
    <location>
        <begin position="1"/>
        <end position="20"/>
    </location>
</feature>
<evidence type="ECO:0000256" key="1">
    <source>
        <dbReference type="SAM" id="SignalP"/>
    </source>
</evidence>
<name>A0A7W4UXE0_LEIAQ</name>
<dbReference type="Proteomes" id="UP000538196">
    <property type="component" value="Unassembled WGS sequence"/>
</dbReference>
<protein>
    <recommendedName>
        <fullName evidence="4">Lipoprotein</fullName>
    </recommendedName>
</protein>
<dbReference type="PROSITE" id="PS51257">
    <property type="entry name" value="PROKAR_LIPOPROTEIN"/>
    <property type="match status" value="1"/>
</dbReference>
<evidence type="ECO:0000313" key="2">
    <source>
        <dbReference type="EMBL" id="MBB2968021.1"/>
    </source>
</evidence>
<keyword evidence="3" id="KW-1185">Reference proteome</keyword>
<reference evidence="2 3" key="1">
    <citation type="submission" date="2020-08" db="EMBL/GenBank/DDBJ databases">
        <title>Sequencing the genomes of 1000 actinobacteria strains.</title>
        <authorList>
            <person name="Klenk H.-P."/>
        </authorList>
    </citation>
    <scope>NUCLEOTIDE SEQUENCE [LARGE SCALE GENOMIC DNA]</scope>
    <source>
        <strain evidence="2 3">DSM 20146</strain>
    </source>
</reference>